<dbReference type="OrthoDB" id="276532at2759"/>
<dbReference type="Proteomes" id="UP000015354">
    <property type="component" value="Unassembled WGS sequence"/>
</dbReference>
<name>S9W708_9TRYP</name>
<dbReference type="AlphaFoldDB" id="S9W708"/>
<proteinExistence type="predicted"/>
<sequence>MRRCTGMADALLPLACPRLRPPRAVVPIVGVAGCLPSVLVEPRRYQGFIPNKGYRTQPHIPDRLKDAMAHIGTDMQSVTDERYVPEERRSKMVQEVMNDTRYTRSYGKMDRLRTALDAARQAPHADPHWREVYLFLRTTEMCTELVRNETDVFPKGQKLWIEMQLCEEKRLPVLCELPNGMLVVPVFSMEEYLDQYFALTQVFESCWFPSPRSGSRFEEFCKQEFPVCATGEVQHHAMLATVAFQHHQLGILVNAGQRTSKFLTYPEMVELSKIKKMRFRDRRSDLMVQRDDGTTESLFDPHLMTTHDTQKLPFKRVLPHQLAAKLAARPPLPPIAQLELHLLLEPYEEIASVYIRTVERPKWRQILGASEKMTQIDVVCASASQKPSTDFLDHLKRWSFLREFKSDVHIELTHTIPVKQEGNEFMCVYTAADGNLLREMNTKKSGMTLAESLGFNDPLVDGQGRKPYEANSYF</sequence>
<accession>S9W708</accession>
<reference evidence="1 2" key="1">
    <citation type="journal article" date="2013" name="PLoS ONE">
        <title>Predicting the Proteins of Angomonas deanei, Strigomonas culicis and Their Respective Endosymbionts Reveals New Aspects of the Trypanosomatidae Family.</title>
        <authorList>
            <person name="Motta M.C."/>
            <person name="Martins A.C."/>
            <person name="de Souza S.S."/>
            <person name="Catta-Preta C.M."/>
            <person name="Silva R."/>
            <person name="Klein C.C."/>
            <person name="de Almeida L.G."/>
            <person name="de Lima Cunha O."/>
            <person name="Ciapina L.P."/>
            <person name="Brocchi M."/>
            <person name="Colabardini A.C."/>
            <person name="de Araujo Lima B."/>
            <person name="Machado C.R."/>
            <person name="de Almeida Soares C.M."/>
            <person name="Probst C.M."/>
            <person name="de Menezes C.B."/>
            <person name="Thompson C.E."/>
            <person name="Bartholomeu D.C."/>
            <person name="Gradia D.F."/>
            <person name="Pavoni D.P."/>
            <person name="Grisard E.C."/>
            <person name="Fantinatti-Garboggini F."/>
            <person name="Marchini F.K."/>
            <person name="Rodrigues-Luiz G.F."/>
            <person name="Wagner G."/>
            <person name="Goldman G.H."/>
            <person name="Fietto J.L."/>
            <person name="Elias M.C."/>
            <person name="Goldman M.H."/>
            <person name="Sagot M.F."/>
            <person name="Pereira M."/>
            <person name="Stoco P.H."/>
            <person name="de Mendonca-Neto R.P."/>
            <person name="Teixeira S.M."/>
            <person name="Maciel T.E."/>
            <person name="de Oliveira Mendes T.A."/>
            <person name="Urmenyi T.P."/>
            <person name="de Souza W."/>
            <person name="Schenkman S."/>
            <person name="de Vasconcelos A.T."/>
        </authorList>
    </citation>
    <scope>NUCLEOTIDE SEQUENCE [LARGE SCALE GENOMIC DNA]</scope>
</reference>
<gene>
    <name evidence="1" type="ORF">STCU_01272</name>
</gene>
<comment type="caution">
    <text evidence="1">The sequence shown here is derived from an EMBL/GenBank/DDBJ whole genome shotgun (WGS) entry which is preliminary data.</text>
</comment>
<dbReference type="PROSITE" id="PS51257">
    <property type="entry name" value="PROKAR_LIPOPROTEIN"/>
    <property type="match status" value="1"/>
</dbReference>
<keyword evidence="2" id="KW-1185">Reference proteome</keyword>
<organism evidence="1 2">
    <name type="scientific">Strigomonas culicis</name>
    <dbReference type="NCBI Taxonomy" id="28005"/>
    <lineage>
        <taxon>Eukaryota</taxon>
        <taxon>Discoba</taxon>
        <taxon>Euglenozoa</taxon>
        <taxon>Kinetoplastea</taxon>
        <taxon>Metakinetoplastina</taxon>
        <taxon>Trypanosomatida</taxon>
        <taxon>Trypanosomatidae</taxon>
        <taxon>Strigomonadinae</taxon>
        <taxon>Strigomonas</taxon>
    </lineage>
</organism>
<protein>
    <submittedName>
        <fullName evidence="1">Uncharacterized protein</fullName>
    </submittedName>
</protein>
<evidence type="ECO:0000313" key="1">
    <source>
        <dbReference type="EMBL" id="EPY35056.1"/>
    </source>
</evidence>
<dbReference type="EMBL" id="ATMH01001272">
    <property type="protein sequence ID" value="EPY35056.1"/>
    <property type="molecule type" value="Genomic_DNA"/>
</dbReference>
<evidence type="ECO:0000313" key="2">
    <source>
        <dbReference type="Proteomes" id="UP000015354"/>
    </source>
</evidence>